<sequence>MAPAHRNAGDLRIDRSGVSSKVEAFFGVAGAARGLSHHERLTRQRSKLPRKSV</sequence>
<protein>
    <submittedName>
        <fullName evidence="2">Uncharacterized protein</fullName>
    </submittedName>
</protein>
<dbReference type="Proteomes" id="UP001596013">
    <property type="component" value="Unassembled WGS sequence"/>
</dbReference>
<gene>
    <name evidence="2" type="ORF">ACFPME_13240</name>
</gene>
<evidence type="ECO:0000313" key="3">
    <source>
        <dbReference type="Proteomes" id="UP001596013"/>
    </source>
</evidence>
<organism evidence="2 3">
    <name type="scientific">Rhodanobacter umsongensis</name>
    <dbReference type="NCBI Taxonomy" id="633153"/>
    <lineage>
        <taxon>Bacteria</taxon>
        <taxon>Pseudomonadati</taxon>
        <taxon>Pseudomonadota</taxon>
        <taxon>Gammaproteobacteria</taxon>
        <taxon>Lysobacterales</taxon>
        <taxon>Rhodanobacteraceae</taxon>
        <taxon>Rhodanobacter</taxon>
    </lineage>
</organism>
<feature type="compositionally biased region" description="Basic residues" evidence="1">
    <location>
        <begin position="43"/>
        <end position="53"/>
    </location>
</feature>
<dbReference type="RefSeq" id="WP_377306061.1">
    <property type="nucleotide sequence ID" value="NZ_JBHSMK010000009.1"/>
</dbReference>
<accession>A0ABW0JN64</accession>
<evidence type="ECO:0000313" key="2">
    <source>
        <dbReference type="EMBL" id="MFC5437523.1"/>
    </source>
</evidence>
<feature type="region of interest" description="Disordered" evidence="1">
    <location>
        <begin position="33"/>
        <end position="53"/>
    </location>
</feature>
<keyword evidence="3" id="KW-1185">Reference proteome</keyword>
<comment type="caution">
    <text evidence="2">The sequence shown here is derived from an EMBL/GenBank/DDBJ whole genome shotgun (WGS) entry which is preliminary data.</text>
</comment>
<name>A0ABW0JN64_9GAMM</name>
<evidence type="ECO:0000256" key="1">
    <source>
        <dbReference type="SAM" id="MobiDB-lite"/>
    </source>
</evidence>
<reference evidence="3" key="1">
    <citation type="journal article" date="2019" name="Int. J. Syst. Evol. Microbiol.">
        <title>The Global Catalogue of Microorganisms (GCM) 10K type strain sequencing project: providing services to taxonomists for standard genome sequencing and annotation.</title>
        <authorList>
            <consortium name="The Broad Institute Genomics Platform"/>
            <consortium name="The Broad Institute Genome Sequencing Center for Infectious Disease"/>
            <person name="Wu L."/>
            <person name="Ma J."/>
        </authorList>
    </citation>
    <scope>NUCLEOTIDE SEQUENCE [LARGE SCALE GENOMIC DNA]</scope>
    <source>
        <strain evidence="3">JCM 17130</strain>
    </source>
</reference>
<proteinExistence type="predicted"/>
<dbReference type="EMBL" id="JBHSMK010000009">
    <property type="protein sequence ID" value="MFC5437523.1"/>
    <property type="molecule type" value="Genomic_DNA"/>
</dbReference>